<dbReference type="EMBL" id="PHWZ01000156">
    <property type="protein sequence ID" value="TEY63309.1"/>
    <property type="molecule type" value="Genomic_DNA"/>
</dbReference>
<organism evidence="1 2">
    <name type="scientific">Botryotinia calthae</name>
    <dbReference type="NCBI Taxonomy" id="38488"/>
    <lineage>
        <taxon>Eukaryota</taxon>
        <taxon>Fungi</taxon>
        <taxon>Dikarya</taxon>
        <taxon>Ascomycota</taxon>
        <taxon>Pezizomycotina</taxon>
        <taxon>Leotiomycetes</taxon>
        <taxon>Helotiales</taxon>
        <taxon>Sclerotiniaceae</taxon>
        <taxon>Botryotinia</taxon>
    </lineage>
</organism>
<evidence type="ECO:0000313" key="2">
    <source>
        <dbReference type="Proteomes" id="UP000297299"/>
    </source>
</evidence>
<protein>
    <submittedName>
        <fullName evidence="1">Uncharacterized protein</fullName>
    </submittedName>
</protein>
<comment type="caution">
    <text evidence="1">The sequence shown here is derived from an EMBL/GenBank/DDBJ whole genome shotgun (WGS) entry which is preliminary data.</text>
</comment>
<keyword evidence="2" id="KW-1185">Reference proteome</keyword>
<name>A0A4Y8D484_9HELO</name>
<gene>
    <name evidence="1" type="ORF">BOTCAL_0156g00170</name>
</gene>
<sequence>MGILYSRFGLETNILCQKATDLVHKVGEQDPEMAQLIEQCLTTLRDKDISEIEFKKMLKRINPNPSSLQKKGCNDSSEFISLFDKQKLVVHELINEQRENASNFWKDVDCSTGCTSTSISQLWKCIDDENKHKLNPTRRCISLVLLFRLQEKIKARIKTRVDCIEGKLPDAVNHVSLTTATIIENILTEDPKPILERRSALKNLREILRRRMTIARRYASLGDGMLLMLVFANFNLSDSCTNKQFEEIQEHLAQSQFEPEVSIFEGDLKKALLDVEAFTDLELDKFIKSTDFPYDDGYSEAIRILFCSEINEPNPDKHIVESNRGYYKVCTIPATICATRIANEDAEPDTHLSQKLSEITGVEQGGAIGNTILGTDVTAIFVETTFSLFNIKPYIGAYIFENLQPKKRRGSFTEAINLHFPNRPG</sequence>
<dbReference type="AlphaFoldDB" id="A0A4Y8D484"/>
<accession>A0A4Y8D484</accession>
<dbReference type="Proteomes" id="UP000297299">
    <property type="component" value="Unassembled WGS sequence"/>
</dbReference>
<evidence type="ECO:0000313" key="1">
    <source>
        <dbReference type="EMBL" id="TEY63309.1"/>
    </source>
</evidence>
<proteinExistence type="predicted"/>
<reference evidence="1 2" key="1">
    <citation type="submission" date="2017-11" db="EMBL/GenBank/DDBJ databases">
        <title>Comparative genomics of Botrytis spp.</title>
        <authorList>
            <person name="Valero-Jimenez C.A."/>
            <person name="Tapia P."/>
            <person name="Veloso J."/>
            <person name="Silva-Moreno E."/>
            <person name="Staats M."/>
            <person name="Valdes J.H."/>
            <person name="Van Kan J.A.L."/>
        </authorList>
    </citation>
    <scope>NUCLEOTIDE SEQUENCE [LARGE SCALE GENOMIC DNA]</scope>
    <source>
        <strain evidence="1 2">MUCL2830</strain>
    </source>
</reference>